<organism evidence="3 4">
    <name type="scientific">Symbiodinium pilosum</name>
    <name type="common">Dinoflagellate</name>
    <dbReference type="NCBI Taxonomy" id="2952"/>
    <lineage>
        <taxon>Eukaryota</taxon>
        <taxon>Sar</taxon>
        <taxon>Alveolata</taxon>
        <taxon>Dinophyceae</taxon>
        <taxon>Suessiales</taxon>
        <taxon>Symbiodiniaceae</taxon>
        <taxon>Symbiodinium</taxon>
    </lineage>
</organism>
<feature type="non-terminal residue" evidence="3">
    <location>
        <position position="1"/>
    </location>
</feature>
<evidence type="ECO:0000256" key="2">
    <source>
        <dbReference type="SAM" id="Phobius"/>
    </source>
</evidence>
<gene>
    <name evidence="3" type="ORF">SPIL2461_LOCUS20118</name>
</gene>
<keyword evidence="2" id="KW-1133">Transmembrane helix</keyword>
<keyword evidence="4" id="KW-1185">Reference proteome</keyword>
<evidence type="ECO:0000313" key="3">
    <source>
        <dbReference type="EMBL" id="CAE7710052.1"/>
    </source>
</evidence>
<comment type="caution">
    <text evidence="3">The sequence shown here is derived from an EMBL/GenBank/DDBJ whole genome shotgun (WGS) entry which is preliminary data.</text>
</comment>
<keyword evidence="2" id="KW-0812">Transmembrane</keyword>
<dbReference type="AlphaFoldDB" id="A0A812WZW4"/>
<sequence>CNSFNLAMKRKRFHSLNTPEKLAKKFHNRADKSGVLQRFVLKARMCSKRQARRYAFHIASWFACAPLYYIPGSMEMDLLHKFVLKLGGGQLPGRLRKVLPKAQAALEGMNLRGRIQNGAWQRLRQRLQRFHCCRNALAEGHPGSEAEDDAEQEQDKSERQGMESEENEDKKEDKVGGVCHAEAGRNDTAIVEVDSCEDQAEADIHGYYGSADREGSEACVGIRDAALAAVAKDAQPCGKEAQLHFFRKINLWANMVNHEKLALLKELQLASKAAGSEAVLADAVCAVAAALCPP</sequence>
<proteinExistence type="predicted"/>
<protein>
    <submittedName>
        <fullName evidence="3">Uncharacterized protein</fullName>
    </submittedName>
</protein>
<feature type="transmembrane region" description="Helical" evidence="2">
    <location>
        <begin position="54"/>
        <end position="71"/>
    </location>
</feature>
<accession>A0A812WZW4</accession>
<dbReference type="Proteomes" id="UP000649617">
    <property type="component" value="Unassembled WGS sequence"/>
</dbReference>
<evidence type="ECO:0000313" key="4">
    <source>
        <dbReference type="Proteomes" id="UP000649617"/>
    </source>
</evidence>
<feature type="non-terminal residue" evidence="3">
    <location>
        <position position="294"/>
    </location>
</feature>
<evidence type="ECO:0000256" key="1">
    <source>
        <dbReference type="SAM" id="MobiDB-lite"/>
    </source>
</evidence>
<reference evidence="3" key="1">
    <citation type="submission" date="2021-02" db="EMBL/GenBank/DDBJ databases">
        <authorList>
            <person name="Dougan E. K."/>
            <person name="Rhodes N."/>
            <person name="Thang M."/>
            <person name="Chan C."/>
        </authorList>
    </citation>
    <scope>NUCLEOTIDE SEQUENCE</scope>
</reference>
<feature type="compositionally biased region" description="Basic and acidic residues" evidence="1">
    <location>
        <begin position="153"/>
        <end position="175"/>
    </location>
</feature>
<dbReference type="EMBL" id="CAJNIZ010045087">
    <property type="protein sequence ID" value="CAE7710052.1"/>
    <property type="molecule type" value="Genomic_DNA"/>
</dbReference>
<keyword evidence="2" id="KW-0472">Membrane</keyword>
<name>A0A812WZW4_SYMPI</name>
<feature type="region of interest" description="Disordered" evidence="1">
    <location>
        <begin position="139"/>
        <end position="176"/>
    </location>
</feature>